<reference evidence="2" key="1">
    <citation type="submission" date="2021-02" db="EMBL/GenBank/DDBJ databases">
        <authorList>
            <person name="Dougan E. K."/>
            <person name="Rhodes N."/>
            <person name="Thang M."/>
            <person name="Chan C."/>
        </authorList>
    </citation>
    <scope>NUCLEOTIDE SEQUENCE</scope>
</reference>
<dbReference type="AlphaFoldDB" id="A0A812JWU4"/>
<organism evidence="2 3">
    <name type="scientific">Symbiodinium necroappetens</name>
    <dbReference type="NCBI Taxonomy" id="1628268"/>
    <lineage>
        <taxon>Eukaryota</taxon>
        <taxon>Sar</taxon>
        <taxon>Alveolata</taxon>
        <taxon>Dinophyceae</taxon>
        <taxon>Suessiales</taxon>
        <taxon>Symbiodiniaceae</taxon>
        <taxon>Symbiodinium</taxon>
    </lineage>
</organism>
<dbReference type="EMBL" id="CAJNJA010006454">
    <property type="protein sequence ID" value="CAE7210586.1"/>
    <property type="molecule type" value="Genomic_DNA"/>
</dbReference>
<evidence type="ECO:0000313" key="2">
    <source>
        <dbReference type="EMBL" id="CAE7210586.1"/>
    </source>
</evidence>
<gene>
    <name evidence="2" type="ORF">SNEC2469_LOCUS2107</name>
</gene>
<dbReference type="Proteomes" id="UP000601435">
    <property type="component" value="Unassembled WGS sequence"/>
</dbReference>
<sequence length="208" mass="23469">EYVIDVVRPFSGETERSSTSMDARVDDDNQGSVGRRIFAQLPAQLRHRKRLYQIIPAFATFALAMKPRYHSNGNIIACRWNVKWPESITTGSERQQENSILSRFSLVFYGQLSESFVKTARSSTAPRDLRLTVLCFAGSEMQTLHHISAYLSEPGSQNRSDEDDTVKRSPSFNQKTLPDKAGPTTSGPKAPRTQRTNRQCQANGLMLW</sequence>
<feature type="region of interest" description="Disordered" evidence="1">
    <location>
        <begin position="151"/>
        <end position="208"/>
    </location>
</feature>
<accession>A0A812JWU4</accession>
<comment type="caution">
    <text evidence="2">The sequence shown here is derived from an EMBL/GenBank/DDBJ whole genome shotgun (WGS) entry which is preliminary data.</text>
</comment>
<proteinExistence type="predicted"/>
<name>A0A812JWU4_9DINO</name>
<feature type="compositionally biased region" description="Polar residues" evidence="1">
    <location>
        <begin position="183"/>
        <end position="202"/>
    </location>
</feature>
<keyword evidence="3" id="KW-1185">Reference proteome</keyword>
<evidence type="ECO:0000256" key="1">
    <source>
        <dbReference type="SAM" id="MobiDB-lite"/>
    </source>
</evidence>
<evidence type="ECO:0000313" key="3">
    <source>
        <dbReference type="Proteomes" id="UP000601435"/>
    </source>
</evidence>
<protein>
    <submittedName>
        <fullName evidence="2">Uncharacterized protein</fullName>
    </submittedName>
</protein>
<feature type="non-terminal residue" evidence="2">
    <location>
        <position position="1"/>
    </location>
</feature>